<evidence type="ECO:0000313" key="1">
    <source>
        <dbReference type="EMBL" id="ABU81477.1"/>
    </source>
</evidence>
<keyword evidence="2" id="KW-1185">Reference proteome</keyword>
<dbReference type="AlphaFoldDB" id="A8A975"/>
<dbReference type="HOGENOM" id="CLU_074702_1_0_2"/>
<name>A8A975_IGNH4</name>
<dbReference type="Proteomes" id="UP000000262">
    <property type="component" value="Chromosome"/>
</dbReference>
<dbReference type="PANTHER" id="PTHR23290">
    <property type="entry name" value="RRNA N6-ADENOSINE-METHYLTRANSFERASE METTL5"/>
    <property type="match status" value="1"/>
</dbReference>
<organism evidence="1 2">
    <name type="scientific">Ignicoccus hospitalis (strain KIN4/I / DSM 18386 / JCM 14125)</name>
    <dbReference type="NCBI Taxonomy" id="453591"/>
    <lineage>
        <taxon>Archaea</taxon>
        <taxon>Thermoproteota</taxon>
        <taxon>Thermoprotei</taxon>
        <taxon>Desulfurococcales</taxon>
        <taxon>Desulfurococcaceae</taxon>
        <taxon>Ignicoccus</taxon>
    </lineage>
</organism>
<dbReference type="InterPro" id="IPR051720">
    <property type="entry name" value="rRNA_MeTrfase/Polyamine_Synth"/>
</dbReference>
<dbReference type="PANTHER" id="PTHR23290:SF0">
    <property type="entry name" value="RRNA N6-ADENOSINE-METHYLTRANSFERASE METTL5"/>
    <property type="match status" value="1"/>
</dbReference>
<dbReference type="CDD" id="cd02440">
    <property type="entry name" value="AdoMet_MTases"/>
    <property type="match status" value="1"/>
</dbReference>
<dbReference type="KEGG" id="iho:Igni_0294"/>
<sequence length="197" mass="22497">MSSTRLTKKELEMELERVRWKKGKLGIKYEQYPTPASVAADVLWRAFLAGDIEGKLVVDLGCGTGRLAYGASLLGARSICLELDLELLREAPLEERVLAEVPRVPLRRADTVIMNPPFGTKVKRADRAFLLAAFDLAPTVYSIQPSGVWKVVKRLGEERGFRCEALARYEMHLPQLYEFHVSRKRRTEVSLYCCRRW</sequence>
<gene>
    <name evidence="1" type="ordered locus">Igni_0294</name>
</gene>
<dbReference type="STRING" id="453591.Igni_0294"/>
<evidence type="ECO:0000313" key="2">
    <source>
        <dbReference type="Proteomes" id="UP000000262"/>
    </source>
</evidence>
<reference evidence="1 2" key="1">
    <citation type="journal article" date="2008" name="Genome Biol.">
        <title>A genomic analysis of the archaeal system Ignicoccus hospitalis-Nanoarchaeum equitans.</title>
        <authorList>
            <person name="Podar M."/>
            <person name="Anderson I."/>
            <person name="Makarova K.S."/>
            <person name="Elkins J.G."/>
            <person name="Ivanova N."/>
            <person name="Wall M.A."/>
            <person name="Lykidis A."/>
            <person name="Mavromatis K."/>
            <person name="Sun H."/>
            <person name="Hudson M.E."/>
            <person name="Chen W."/>
            <person name="Deciu C."/>
            <person name="Hutchison D."/>
            <person name="Eads J.R."/>
            <person name="Anderson A."/>
            <person name="Fernandes F."/>
            <person name="Szeto E."/>
            <person name="Lapidus A."/>
            <person name="Kyrpides N.C."/>
            <person name="Saier M.H.Jr."/>
            <person name="Richardson P.M."/>
            <person name="Rachel R."/>
            <person name="Huber H."/>
            <person name="Eisen J.A."/>
            <person name="Koonin E.V."/>
            <person name="Keller M."/>
            <person name="Stetter K.O."/>
        </authorList>
    </citation>
    <scope>NUCLEOTIDE SEQUENCE [LARGE SCALE GENOMIC DNA]</scope>
    <source>
        <strain evidence="2">KIN4/I / DSM 18386 / JCM 14125</strain>
    </source>
</reference>
<dbReference type="InterPro" id="IPR029063">
    <property type="entry name" value="SAM-dependent_MTases_sf"/>
</dbReference>
<dbReference type="PhylomeDB" id="A8A975"/>
<dbReference type="SUPFAM" id="SSF53335">
    <property type="entry name" value="S-adenosyl-L-methionine-dependent methyltransferases"/>
    <property type="match status" value="1"/>
</dbReference>
<dbReference type="eggNOG" id="arCOG00910">
    <property type="taxonomic scope" value="Archaea"/>
</dbReference>
<keyword evidence="1" id="KW-0489">Methyltransferase</keyword>
<protein>
    <submittedName>
        <fullName evidence="1">Methyltransferase</fullName>
    </submittedName>
</protein>
<keyword evidence="1" id="KW-0808">Transferase</keyword>
<dbReference type="Gene3D" id="3.40.50.150">
    <property type="entry name" value="Vaccinia Virus protein VP39"/>
    <property type="match status" value="1"/>
</dbReference>
<accession>A8A975</accession>
<dbReference type="GO" id="GO:0032259">
    <property type="term" value="P:methylation"/>
    <property type="evidence" value="ECO:0007669"/>
    <property type="project" value="UniProtKB-KW"/>
</dbReference>
<dbReference type="EMBL" id="CP000816">
    <property type="protein sequence ID" value="ABU81477.1"/>
    <property type="molecule type" value="Genomic_DNA"/>
</dbReference>
<dbReference type="GO" id="GO:0008168">
    <property type="term" value="F:methyltransferase activity"/>
    <property type="evidence" value="ECO:0007669"/>
    <property type="project" value="UniProtKB-KW"/>
</dbReference>
<proteinExistence type="predicted"/>